<evidence type="ECO:0000256" key="2">
    <source>
        <dbReference type="ARBA" id="ARBA00022741"/>
    </source>
</evidence>
<comment type="caution">
    <text evidence="5">The sequence shown here is derived from an EMBL/GenBank/DDBJ whole genome shotgun (WGS) entry which is preliminary data.</text>
</comment>
<proteinExistence type="inferred from homology"/>
<dbReference type="AlphaFoldDB" id="A0A9W6LUK2"/>
<dbReference type="Proteomes" id="UP001144323">
    <property type="component" value="Unassembled WGS sequence"/>
</dbReference>
<keyword evidence="2" id="KW-0547">Nucleotide-binding</keyword>
<gene>
    <name evidence="5" type="ORF">LMG27198_47450</name>
</gene>
<keyword evidence="6" id="KW-1185">Reference proteome</keyword>
<protein>
    <submittedName>
        <fullName evidence="5">Type VI secretion protein</fullName>
    </submittedName>
</protein>
<evidence type="ECO:0000256" key="3">
    <source>
        <dbReference type="ARBA" id="ARBA00022840"/>
    </source>
</evidence>
<dbReference type="InterPro" id="IPR004346">
    <property type="entry name" value="CagE_TrbE_VirB"/>
</dbReference>
<dbReference type="GO" id="GO:0005524">
    <property type="term" value="F:ATP binding"/>
    <property type="evidence" value="ECO:0007669"/>
    <property type="project" value="UniProtKB-KW"/>
</dbReference>
<sequence>MLRALQDELTFGAVSRRELPVATHLPYTRHVDDWIVRTKAGLLMNFIKLDGFSFQTADWSEINVRMLGRNDLVRTLANSRFAIYSHIIRREIEPKIASTFDNDLCREIDERYDESLSKRRMFVNDIYLTIVRRPLQGHAGTFELMLQSLLGRKNKAGRSADEDEALMELRDVTTAITSSLAAYRPRHLRVVEREGSWFSEPLEFLVQLINGAIRRPMHLPRMPLNEAMALKRLSFGRNALEIRGASKSDTRFGAMISVREYPSLTGPGFLDNLLTIPHEFIVSQSFAIIDRPVAQSHIDRVARQVDMSSEADSVIAEHLGEARDELLASESLYGEHHMTVMALGKTLPEVDSTITAAGAALTDRSVIWVREDLNTEPAFWAQLPGNFPYIARGAIISSRNVAGFVSLHNFPSGSATNNHWGPAISVFQTASQTAYFYNFHVRDLGNFSVVGPSGSGKTVWLSFIAAQAQRIEPRPKLVFIDKDRGAEIFIRALGGQYETLDPGTPTGFNPLMLPDNGENREFLFQLFSFMLKPARAGELLTSSEEQVIRNAIKTVVSGPRQGRNLEAFSSLLRGRIQAGEGDLTSRLESWIRPDQKGWLFNNREDRFSLSQIFGFDMTKVLEDPVIRTASLLYIFHRLEELLDGSPVMLFLDEGWRLLDDAVFSVFLKDKLKTIRKQNGVVGFGTQSAADIVRSQAANTLIEQTSTNVFFPNSKADDESYKIAFQLSDREIRWIRETVPEARSFLIKHGQDSVIAKLDLGSMPDLIKVLSGRTETVAELHALIERVGDDPKVWLPIFMGGAPS</sequence>
<accession>A0A9W6LUK2</accession>
<dbReference type="InterPro" id="IPR018145">
    <property type="entry name" value="CagE_TrbE_VirB_cntrl_dom"/>
</dbReference>
<dbReference type="InterPro" id="IPR027417">
    <property type="entry name" value="P-loop_NTPase"/>
</dbReference>
<evidence type="ECO:0000256" key="1">
    <source>
        <dbReference type="ARBA" id="ARBA00006512"/>
    </source>
</evidence>
<dbReference type="RefSeq" id="WP_281806733.1">
    <property type="nucleotide sequence ID" value="NZ_BSEC01000005.1"/>
</dbReference>
<organism evidence="5 6">
    <name type="scientific">Methylocystis echinoides</name>
    <dbReference type="NCBI Taxonomy" id="29468"/>
    <lineage>
        <taxon>Bacteria</taxon>
        <taxon>Pseudomonadati</taxon>
        <taxon>Pseudomonadota</taxon>
        <taxon>Alphaproteobacteria</taxon>
        <taxon>Hyphomicrobiales</taxon>
        <taxon>Methylocystaceae</taxon>
        <taxon>Methylocystis</taxon>
    </lineage>
</organism>
<name>A0A9W6LUK2_9HYPH</name>
<reference evidence="5" key="1">
    <citation type="journal article" date="2023" name="Int. J. Syst. Evol. Microbiol.">
        <title>Methylocystis iwaonis sp. nov., a type II methane-oxidizing bacterium from surface soil of a rice paddy field in Japan, and emended description of the genus Methylocystis (ex Whittenbury et al. 1970) Bowman et al. 1993.</title>
        <authorList>
            <person name="Kaise H."/>
            <person name="Sawadogo J.B."/>
            <person name="Alam M.S."/>
            <person name="Ueno C."/>
            <person name="Dianou D."/>
            <person name="Shinjo R."/>
            <person name="Asakawa S."/>
        </authorList>
    </citation>
    <scope>NUCLEOTIDE SEQUENCE</scope>
    <source>
        <strain evidence="5">LMG27198</strain>
    </source>
</reference>
<dbReference type="PANTHER" id="PTHR30121">
    <property type="entry name" value="UNCHARACTERIZED PROTEIN YJGR-RELATED"/>
    <property type="match status" value="1"/>
</dbReference>
<dbReference type="NCBIfam" id="TIGR00929">
    <property type="entry name" value="VirB4_CagE"/>
    <property type="match status" value="1"/>
</dbReference>
<evidence type="ECO:0000259" key="4">
    <source>
        <dbReference type="Pfam" id="PF03135"/>
    </source>
</evidence>
<dbReference type="EMBL" id="BSEC01000005">
    <property type="protein sequence ID" value="GLI95753.1"/>
    <property type="molecule type" value="Genomic_DNA"/>
</dbReference>
<dbReference type="Gene3D" id="3.40.50.300">
    <property type="entry name" value="P-loop containing nucleotide triphosphate hydrolases"/>
    <property type="match status" value="1"/>
</dbReference>
<dbReference type="PANTHER" id="PTHR30121:SF12">
    <property type="entry name" value="TYPE IV SECRETION SYSTEM PROTEIN CAGE"/>
    <property type="match status" value="1"/>
</dbReference>
<dbReference type="InterPro" id="IPR051162">
    <property type="entry name" value="T4SS_component"/>
</dbReference>
<dbReference type="CDD" id="cd01127">
    <property type="entry name" value="TrwB_TraG_TraD_VirD4"/>
    <property type="match status" value="1"/>
</dbReference>
<evidence type="ECO:0000313" key="6">
    <source>
        <dbReference type="Proteomes" id="UP001144323"/>
    </source>
</evidence>
<feature type="domain" description="CagE TrbE VirB component of type IV transporter system central" evidence="4">
    <location>
        <begin position="189"/>
        <end position="392"/>
    </location>
</feature>
<dbReference type="Pfam" id="PF03135">
    <property type="entry name" value="CagE_TrbE_VirB"/>
    <property type="match status" value="1"/>
</dbReference>
<comment type="similarity">
    <text evidence="1">Belongs to the TrbE/VirB4 family.</text>
</comment>
<dbReference type="SUPFAM" id="SSF52540">
    <property type="entry name" value="P-loop containing nucleoside triphosphate hydrolases"/>
    <property type="match status" value="1"/>
</dbReference>
<evidence type="ECO:0000313" key="5">
    <source>
        <dbReference type="EMBL" id="GLI95753.1"/>
    </source>
</evidence>
<keyword evidence="3" id="KW-0067">ATP-binding</keyword>